<evidence type="ECO:0000256" key="8">
    <source>
        <dbReference type="ARBA" id="ARBA00023002"/>
    </source>
</evidence>
<evidence type="ECO:0000256" key="9">
    <source>
        <dbReference type="ARBA" id="ARBA00023004"/>
    </source>
</evidence>
<evidence type="ECO:0000256" key="1">
    <source>
        <dbReference type="ARBA" id="ARBA00001971"/>
    </source>
</evidence>
<dbReference type="GO" id="GO:0005506">
    <property type="term" value="F:iron ion binding"/>
    <property type="evidence" value="ECO:0007669"/>
    <property type="project" value="InterPro"/>
</dbReference>
<evidence type="ECO:0008006" key="16">
    <source>
        <dbReference type="Google" id="ProtNLM"/>
    </source>
</evidence>
<organism evidence="14 15">
    <name type="scientific">Liquidambar formosana</name>
    <name type="common">Formosan gum</name>
    <dbReference type="NCBI Taxonomy" id="63359"/>
    <lineage>
        <taxon>Eukaryota</taxon>
        <taxon>Viridiplantae</taxon>
        <taxon>Streptophyta</taxon>
        <taxon>Embryophyta</taxon>
        <taxon>Tracheophyta</taxon>
        <taxon>Spermatophyta</taxon>
        <taxon>Magnoliopsida</taxon>
        <taxon>eudicotyledons</taxon>
        <taxon>Gunneridae</taxon>
        <taxon>Pentapetalae</taxon>
        <taxon>Saxifragales</taxon>
        <taxon>Altingiaceae</taxon>
        <taxon>Liquidambar</taxon>
    </lineage>
</organism>
<dbReference type="InterPro" id="IPR002402">
    <property type="entry name" value="Cyt_P450_E_grp-II"/>
</dbReference>
<dbReference type="InterPro" id="IPR001128">
    <property type="entry name" value="Cyt_P450"/>
</dbReference>
<evidence type="ECO:0000256" key="6">
    <source>
        <dbReference type="ARBA" id="ARBA00022723"/>
    </source>
</evidence>
<comment type="cofactor">
    <cofactor evidence="1 12">
        <name>heme</name>
        <dbReference type="ChEBI" id="CHEBI:30413"/>
    </cofactor>
</comment>
<proteinExistence type="inferred from homology"/>
<gene>
    <name evidence="14" type="ORF">L1049_025120</name>
</gene>
<keyword evidence="11" id="KW-0472">Membrane</keyword>
<comment type="similarity">
    <text evidence="3 13">Belongs to the cytochrome P450 family.</text>
</comment>
<protein>
    <recommendedName>
        <fullName evidence="16">Cytochrome P450</fullName>
    </recommendedName>
</protein>
<evidence type="ECO:0000256" key="5">
    <source>
        <dbReference type="ARBA" id="ARBA00022692"/>
    </source>
</evidence>
<keyword evidence="7" id="KW-1133">Transmembrane helix</keyword>
<dbReference type="GO" id="GO:0016020">
    <property type="term" value="C:membrane"/>
    <property type="evidence" value="ECO:0007669"/>
    <property type="project" value="UniProtKB-SubCell"/>
</dbReference>
<evidence type="ECO:0000256" key="12">
    <source>
        <dbReference type="PIRSR" id="PIRSR602402-1"/>
    </source>
</evidence>
<accession>A0AAP0S2J6</accession>
<dbReference type="SUPFAM" id="SSF48264">
    <property type="entry name" value="Cytochrome P450"/>
    <property type="match status" value="1"/>
</dbReference>
<keyword evidence="8 13" id="KW-0560">Oxidoreductase</keyword>
<evidence type="ECO:0000256" key="10">
    <source>
        <dbReference type="ARBA" id="ARBA00023033"/>
    </source>
</evidence>
<dbReference type="EMBL" id="JBBPBK010000005">
    <property type="protein sequence ID" value="KAK9285919.1"/>
    <property type="molecule type" value="Genomic_DNA"/>
</dbReference>
<name>A0AAP0S2J6_LIQFO</name>
<sequence>MAVLVSVVVSVLVSSWCLKLLHMIWWKPKMIEKQLKKQGIYGLPYRLFYGNSKEMKKLSKETGSKPLGLSHDILHLDPFLQKMVLTYNKIFVTWFGTTPRVTIMDPKLITEILTNKSGDFRKNEINSFTKLFVTGLANYDGDKWAKHRKIINPAFHVEKLKQMLPAFSTCSEEMIEEWEKLAGMTGSCELDVSLEFQKLTSDMISRAAFGSSFQEGRMIFLLQKKQGQLLLRSLYKMMNFPWLRDPEQWGEDALEFNPERFSEGVSKATKDPIAYFPFGWGPRICIGQNFAMLEVKLALSLILQHFSFELSPSYTHAPQTGITLQPQYAAQIILYKL</sequence>
<keyword evidence="10 13" id="KW-0503">Monooxygenase</keyword>
<evidence type="ECO:0000256" key="4">
    <source>
        <dbReference type="ARBA" id="ARBA00022617"/>
    </source>
</evidence>
<evidence type="ECO:0000313" key="14">
    <source>
        <dbReference type="EMBL" id="KAK9285919.1"/>
    </source>
</evidence>
<dbReference type="GO" id="GO:0004497">
    <property type="term" value="F:monooxygenase activity"/>
    <property type="evidence" value="ECO:0007669"/>
    <property type="project" value="UniProtKB-KW"/>
</dbReference>
<dbReference type="Pfam" id="PF00067">
    <property type="entry name" value="p450"/>
    <property type="match status" value="2"/>
</dbReference>
<evidence type="ECO:0000256" key="11">
    <source>
        <dbReference type="ARBA" id="ARBA00023136"/>
    </source>
</evidence>
<dbReference type="PROSITE" id="PS00086">
    <property type="entry name" value="CYTOCHROME_P450"/>
    <property type="match status" value="1"/>
</dbReference>
<reference evidence="14 15" key="1">
    <citation type="journal article" date="2024" name="Plant J.">
        <title>Genome sequences and population genomics reveal climatic adaptation and genomic divergence between two closely related sweetgum species.</title>
        <authorList>
            <person name="Xu W.Q."/>
            <person name="Ren C.Q."/>
            <person name="Zhang X.Y."/>
            <person name="Comes H.P."/>
            <person name="Liu X.H."/>
            <person name="Li Y.G."/>
            <person name="Kettle C.J."/>
            <person name="Jalonen R."/>
            <person name="Gaisberger H."/>
            <person name="Ma Y.Z."/>
            <person name="Qiu Y.X."/>
        </authorList>
    </citation>
    <scope>NUCLEOTIDE SEQUENCE [LARGE SCALE GENOMIC DNA]</scope>
    <source>
        <strain evidence="14">Hangzhou</strain>
    </source>
</reference>
<dbReference type="GO" id="GO:0016705">
    <property type="term" value="F:oxidoreductase activity, acting on paired donors, with incorporation or reduction of molecular oxygen"/>
    <property type="evidence" value="ECO:0007669"/>
    <property type="project" value="InterPro"/>
</dbReference>
<evidence type="ECO:0000256" key="2">
    <source>
        <dbReference type="ARBA" id="ARBA00004370"/>
    </source>
</evidence>
<comment type="subcellular location">
    <subcellularLocation>
        <location evidence="2">Membrane</location>
    </subcellularLocation>
</comment>
<dbReference type="PANTHER" id="PTHR24282:SF247">
    <property type="entry name" value="11-OXO-BETA-AMYRIN 30-OXIDASE-LIKE"/>
    <property type="match status" value="1"/>
</dbReference>
<keyword evidence="9 12" id="KW-0408">Iron</keyword>
<dbReference type="Gene3D" id="1.10.630.10">
    <property type="entry name" value="Cytochrome P450"/>
    <property type="match status" value="2"/>
</dbReference>
<comment type="caution">
    <text evidence="14">The sequence shown here is derived from an EMBL/GenBank/DDBJ whole genome shotgun (WGS) entry which is preliminary data.</text>
</comment>
<evidence type="ECO:0000313" key="15">
    <source>
        <dbReference type="Proteomes" id="UP001415857"/>
    </source>
</evidence>
<keyword evidence="6 12" id="KW-0479">Metal-binding</keyword>
<evidence type="ECO:0000256" key="3">
    <source>
        <dbReference type="ARBA" id="ARBA00010617"/>
    </source>
</evidence>
<feature type="binding site" description="axial binding residue" evidence="12">
    <location>
        <position position="285"/>
    </location>
    <ligand>
        <name>heme</name>
        <dbReference type="ChEBI" id="CHEBI:30413"/>
    </ligand>
    <ligandPart>
        <name>Fe</name>
        <dbReference type="ChEBI" id="CHEBI:18248"/>
    </ligandPart>
</feature>
<dbReference type="PANTHER" id="PTHR24282">
    <property type="entry name" value="CYTOCHROME P450 FAMILY MEMBER"/>
    <property type="match status" value="1"/>
</dbReference>
<keyword evidence="4 12" id="KW-0349">Heme</keyword>
<dbReference type="InterPro" id="IPR050665">
    <property type="entry name" value="Cytochrome_P450_Monooxygen"/>
</dbReference>
<keyword evidence="15" id="KW-1185">Reference proteome</keyword>
<dbReference type="AlphaFoldDB" id="A0AAP0S2J6"/>
<evidence type="ECO:0000256" key="7">
    <source>
        <dbReference type="ARBA" id="ARBA00022989"/>
    </source>
</evidence>
<dbReference type="InterPro" id="IPR036396">
    <property type="entry name" value="Cyt_P450_sf"/>
</dbReference>
<dbReference type="InterPro" id="IPR017972">
    <property type="entry name" value="Cyt_P450_CS"/>
</dbReference>
<dbReference type="Proteomes" id="UP001415857">
    <property type="component" value="Unassembled WGS sequence"/>
</dbReference>
<evidence type="ECO:0000256" key="13">
    <source>
        <dbReference type="RuleBase" id="RU000461"/>
    </source>
</evidence>
<dbReference type="PRINTS" id="PR00464">
    <property type="entry name" value="EP450II"/>
</dbReference>
<dbReference type="GO" id="GO:0020037">
    <property type="term" value="F:heme binding"/>
    <property type="evidence" value="ECO:0007669"/>
    <property type="project" value="InterPro"/>
</dbReference>
<keyword evidence="5" id="KW-0812">Transmembrane</keyword>